<dbReference type="OrthoDB" id="10253736at2759"/>
<dbReference type="GO" id="GO:0052650">
    <property type="term" value="F:all-trans-retinol dehydrogenase (NADP+) activity"/>
    <property type="evidence" value="ECO:0007669"/>
    <property type="project" value="UniProtKB-ARBA"/>
</dbReference>
<evidence type="ECO:0000256" key="4">
    <source>
        <dbReference type="ARBA" id="ARBA00022857"/>
    </source>
</evidence>
<dbReference type="PRINTS" id="PR00080">
    <property type="entry name" value="SDRFAMILY"/>
</dbReference>
<evidence type="ECO:0000313" key="15">
    <source>
        <dbReference type="Proteomes" id="UP000775872"/>
    </source>
</evidence>
<name>A0A9N9Z694_9HYPO</name>
<evidence type="ECO:0000256" key="12">
    <source>
        <dbReference type="RuleBase" id="RU000363"/>
    </source>
</evidence>
<evidence type="ECO:0000256" key="6">
    <source>
        <dbReference type="ARBA" id="ARBA00023002"/>
    </source>
</evidence>
<comment type="caution">
    <text evidence="14">The sequence shown here is derived from an EMBL/GenBank/DDBJ whole genome shotgun (WGS) entry which is preliminary data.</text>
</comment>
<dbReference type="InterPro" id="IPR020904">
    <property type="entry name" value="Sc_DH/Rdtase_CS"/>
</dbReference>
<dbReference type="PANTHER" id="PTHR24322">
    <property type="entry name" value="PKSB"/>
    <property type="match status" value="1"/>
</dbReference>
<dbReference type="Gene3D" id="3.40.50.720">
    <property type="entry name" value="NAD(P)-binding Rossmann-like Domain"/>
    <property type="match status" value="1"/>
</dbReference>
<reference evidence="14 15" key="2">
    <citation type="submission" date="2021-10" db="EMBL/GenBank/DDBJ databases">
        <authorList>
            <person name="Piombo E."/>
        </authorList>
    </citation>
    <scope>NUCLEOTIDE SEQUENCE [LARGE SCALE GENOMIC DNA]</scope>
</reference>
<evidence type="ECO:0000256" key="11">
    <source>
        <dbReference type="ARBA" id="ARBA00082544"/>
    </source>
</evidence>
<comment type="subcellular location">
    <subcellularLocation>
        <location evidence="1">Membrane</location>
        <topology evidence="1">Multi-pass membrane protein</topology>
    </subcellularLocation>
</comment>
<dbReference type="PRINTS" id="PR00081">
    <property type="entry name" value="GDHRDH"/>
</dbReference>
<evidence type="ECO:0000313" key="14">
    <source>
        <dbReference type="EMBL" id="CAH0049640.1"/>
    </source>
</evidence>
<dbReference type="PROSITE" id="PS00061">
    <property type="entry name" value="ADH_SHORT"/>
    <property type="match status" value="1"/>
</dbReference>
<sequence>MPMHKGLLPREGFCADAVLSLIRSTALNPNLLLPLILLGRFTKIGRELSTQHGGAHSGLHTLFYVAVARVVNNWLSNMVSNNWVSDKYDWANEIVLITGGSGGIGGCMVRLFDELGVKVVVLDIQPMTITTSSRISYYNCDLRSPESVNAVADRIRTEVGHPTVIINNAGVVRGKTILDSDPSDIRFTFDVNTFAAFWVTKAFLPNLIARDHGMVVTVTSTASWLAIPHLTDYCGSKAASLALHEGLSAELKSKYNAPKVRTVVVHPGHTATPLFEGYNQDTAFLMPEQRPESIAEAVVKKVMSGRSGSVIVPQTVGILSALRAMPEWYGRTVRSDARIMSKWNGRQVISDVSGPQDDKQAQSDESESVLLVPEL</sequence>
<dbReference type="Proteomes" id="UP000775872">
    <property type="component" value="Unassembled WGS sequence"/>
</dbReference>
<accession>A0A9N9Z694</accession>
<keyword evidence="4" id="KW-0521">NADP</keyword>
<dbReference type="EMBL" id="CABFOC020000035">
    <property type="protein sequence ID" value="CAH0049640.1"/>
    <property type="molecule type" value="Genomic_DNA"/>
</dbReference>
<dbReference type="InterPro" id="IPR002347">
    <property type="entry name" value="SDR_fam"/>
</dbReference>
<protein>
    <recommendedName>
        <fullName evidence="10">Short-chain dehydrogenase/reductase 3</fullName>
    </recommendedName>
    <alternativeName>
        <fullName evidence="11">Retinal short-chain dehydrogenase/reductase 1</fullName>
    </alternativeName>
</protein>
<keyword evidence="7" id="KW-0443">Lipid metabolism</keyword>
<evidence type="ECO:0000256" key="10">
    <source>
        <dbReference type="ARBA" id="ARBA00068717"/>
    </source>
</evidence>
<dbReference type="InterPro" id="IPR036291">
    <property type="entry name" value="NAD(P)-bd_dom_sf"/>
</dbReference>
<evidence type="ECO:0000256" key="3">
    <source>
        <dbReference type="ARBA" id="ARBA00022692"/>
    </source>
</evidence>
<evidence type="ECO:0000256" key="1">
    <source>
        <dbReference type="ARBA" id="ARBA00004141"/>
    </source>
</evidence>
<dbReference type="AlphaFoldDB" id="A0A9N9Z694"/>
<proteinExistence type="inferred from homology"/>
<evidence type="ECO:0000256" key="7">
    <source>
        <dbReference type="ARBA" id="ARBA00023098"/>
    </source>
</evidence>
<dbReference type="PANTHER" id="PTHR24322:SF736">
    <property type="entry name" value="RETINOL DEHYDROGENASE 10"/>
    <property type="match status" value="1"/>
</dbReference>
<evidence type="ECO:0000256" key="13">
    <source>
        <dbReference type="SAM" id="MobiDB-lite"/>
    </source>
</evidence>
<feature type="region of interest" description="Disordered" evidence="13">
    <location>
        <begin position="350"/>
        <end position="375"/>
    </location>
</feature>
<keyword evidence="5" id="KW-1133">Transmembrane helix</keyword>
<evidence type="ECO:0000256" key="2">
    <source>
        <dbReference type="ARBA" id="ARBA00006484"/>
    </source>
</evidence>
<dbReference type="Pfam" id="PF00106">
    <property type="entry name" value="adh_short"/>
    <property type="match status" value="1"/>
</dbReference>
<keyword evidence="3" id="KW-0812">Transmembrane</keyword>
<evidence type="ECO:0000256" key="5">
    <source>
        <dbReference type="ARBA" id="ARBA00022989"/>
    </source>
</evidence>
<evidence type="ECO:0000256" key="8">
    <source>
        <dbReference type="ARBA" id="ARBA00023136"/>
    </source>
</evidence>
<evidence type="ECO:0000256" key="9">
    <source>
        <dbReference type="ARBA" id="ARBA00059620"/>
    </source>
</evidence>
<organism evidence="14 15">
    <name type="scientific">Clonostachys solani</name>
    <dbReference type="NCBI Taxonomy" id="160281"/>
    <lineage>
        <taxon>Eukaryota</taxon>
        <taxon>Fungi</taxon>
        <taxon>Dikarya</taxon>
        <taxon>Ascomycota</taxon>
        <taxon>Pezizomycotina</taxon>
        <taxon>Sordariomycetes</taxon>
        <taxon>Hypocreomycetidae</taxon>
        <taxon>Hypocreales</taxon>
        <taxon>Bionectriaceae</taxon>
        <taxon>Clonostachys</taxon>
    </lineage>
</organism>
<dbReference type="GO" id="GO:0016020">
    <property type="term" value="C:membrane"/>
    <property type="evidence" value="ECO:0007669"/>
    <property type="project" value="UniProtKB-SubCell"/>
</dbReference>
<comment type="function">
    <text evidence="9">Catalyzes the reduction of all-trans-retinal to all-trans-retinol in the presence of NADPH.</text>
</comment>
<keyword evidence="15" id="KW-1185">Reference proteome</keyword>
<keyword evidence="8" id="KW-0472">Membrane</keyword>
<dbReference type="SUPFAM" id="SSF51735">
    <property type="entry name" value="NAD(P)-binding Rossmann-fold domains"/>
    <property type="match status" value="1"/>
</dbReference>
<keyword evidence="6" id="KW-0560">Oxidoreductase</keyword>
<reference evidence="15" key="1">
    <citation type="submission" date="2019-06" db="EMBL/GenBank/DDBJ databases">
        <authorList>
            <person name="Broberg M."/>
        </authorList>
    </citation>
    <scope>NUCLEOTIDE SEQUENCE [LARGE SCALE GENOMIC DNA]</scope>
</reference>
<gene>
    <name evidence="14" type="ORF">CSOL1703_00001598</name>
</gene>
<comment type="similarity">
    <text evidence="2 12">Belongs to the short-chain dehydrogenases/reductases (SDR) family.</text>
</comment>
<dbReference type="FunFam" id="3.40.50.720:FF:000131">
    <property type="entry name" value="Short-chain dehydrogenase/reductase 3"/>
    <property type="match status" value="1"/>
</dbReference>